<evidence type="ECO:0000313" key="2">
    <source>
        <dbReference type="EMBL" id="DAE13701.1"/>
    </source>
</evidence>
<organism evidence="2">
    <name type="scientific">Siphoviridae sp. ctQqU1</name>
    <dbReference type="NCBI Taxonomy" id="2825496"/>
    <lineage>
        <taxon>Viruses</taxon>
        <taxon>Duplodnaviria</taxon>
        <taxon>Heunggongvirae</taxon>
        <taxon>Uroviricota</taxon>
        <taxon>Caudoviricetes</taxon>
    </lineage>
</organism>
<protein>
    <submittedName>
        <fullName evidence="2">Uncharacterized protein</fullName>
    </submittedName>
</protein>
<proteinExistence type="predicted"/>
<feature type="compositionally biased region" description="Basic residues" evidence="1">
    <location>
        <begin position="79"/>
        <end position="88"/>
    </location>
</feature>
<evidence type="ECO:0000256" key="1">
    <source>
        <dbReference type="SAM" id="MobiDB-lite"/>
    </source>
</evidence>
<feature type="compositionally biased region" description="Polar residues" evidence="1">
    <location>
        <begin position="57"/>
        <end position="68"/>
    </location>
</feature>
<accession>A0A8S5Q4W7</accession>
<dbReference type="EMBL" id="BK015568">
    <property type="protein sequence ID" value="DAE13701.1"/>
    <property type="molecule type" value="Genomic_DNA"/>
</dbReference>
<feature type="region of interest" description="Disordered" evidence="1">
    <location>
        <begin position="1"/>
        <end position="20"/>
    </location>
</feature>
<name>A0A8S5Q4W7_9CAUD</name>
<reference evidence="2" key="1">
    <citation type="journal article" date="2021" name="Proc. Natl. Acad. Sci. U.S.A.">
        <title>A Catalog of Tens of Thousands of Viruses from Human Metagenomes Reveals Hidden Associations with Chronic Diseases.</title>
        <authorList>
            <person name="Tisza M.J."/>
            <person name="Buck C.B."/>
        </authorList>
    </citation>
    <scope>NUCLEOTIDE SEQUENCE</scope>
    <source>
        <strain evidence="2">CtQqU1</strain>
    </source>
</reference>
<feature type="region of interest" description="Disordered" evidence="1">
    <location>
        <begin position="52"/>
        <end position="88"/>
    </location>
</feature>
<sequence>MEHPKLSLLSEMTNQQKKERQSMRLLLMNLVPLREQLTQKKKPFRLHLAQILPPPAQSKTHSQRPQTQRARKVLPLLPKLKRTGLRPS</sequence>